<feature type="region of interest" description="Disordered" evidence="1">
    <location>
        <begin position="271"/>
        <end position="478"/>
    </location>
</feature>
<feature type="compositionally biased region" description="Polar residues" evidence="1">
    <location>
        <begin position="393"/>
        <end position="403"/>
    </location>
</feature>
<dbReference type="GO" id="GO:0030010">
    <property type="term" value="P:establishment of cell polarity"/>
    <property type="evidence" value="ECO:0007669"/>
    <property type="project" value="TreeGrafter"/>
</dbReference>
<proteinExistence type="predicted"/>
<feature type="compositionally biased region" description="Low complexity" evidence="1">
    <location>
        <begin position="674"/>
        <end position="686"/>
    </location>
</feature>
<feature type="region of interest" description="Disordered" evidence="1">
    <location>
        <begin position="490"/>
        <end position="554"/>
    </location>
</feature>
<feature type="compositionally biased region" description="Low complexity" evidence="1">
    <location>
        <begin position="801"/>
        <end position="812"/>
    </location>
</feature>
<feature type="compositionally biased region" description="Low complexity" evidence="1">
    <location>
        <begin position="317"/>
        <end position="331"/>
    </location>
</feature>
<feature type="compositionally biased region" description="Polar residues" evidence="1">
    <location>
        <begin position="332"/>
        <end position="367"/>
    </location>
</feature>
<comment type="caution">
    <text evidence="3">The sequence shown here is derived from an EMBL/GenBank/DDBJ whole genome shotgun (WGS) entry which is preliminary data.</text>
</comment>
<dbReference type="Proteomes" id="UP001150925">
    <property type="component" value="Unassembled WGS sequence"/>
</dbReference>
<keyword evidence="4" id="KW-1185">Reference proteome</keyword>
<feature type="region of interest" description="Disordered" evidence="1">
    <location>
        <begin position="664"/>
        <end position="849"/>
    </location>
</feature>
<feature type="compositionally biased region" description="Low complexity" evidence="1">
    <location>
        <begin position="243"/>
        <end position="255"/>
    </location>
</feature>
<dbReference type="PANTHER" id="PTHR28089:SF1">
    <property type="entry name" value="PROTEIN ZDS1-RELATED"/>
    <property type="match status" value="1"/>
</dbReference>
<evidence type="ECO:0000259" key="2">
    <source>
        <dbReference type="SMART" id="SM01327"/>
    </source>
</evidence>
<organism evidence="3 4">
    <name type="scientific">Dispira parvispora</name>
    <dbReference type="NCBI Taxonomy" id="1520584"/>
    <lineage>
        <taxon>Eukaryota</taxon>
        <taxon>Fungi</taxon>
        <taxon>Fungi incertae sedis</taxon>
        <taxon>Zoopagomycota</taxon>
        <taxon>Kickxellomycotina</taxon>
        <taxon>Dimargaritomycetes</taxon>
        <taxon>Dimargaritales</taxon>
        <taxon>Dimargaritaceae</taxon>
        <taxon>Dispira</taxon>
    </lineage>
</organism>
<feature type="compositionally biased region" description="Basic and acidic residues" evidence="1">
    <location>
        <begin position="20"/>
        <end position="31"/>
    </location>
</feature>
<gene>
    <name evidence="3" type="ORF">IWQ62_002588</name>
</gene>
<dbReference type="EMBL" id="JANBPY010000569">
    <property type="protein sequence ID" value="KAJ1965764.1"/>
    <property type="molecule type" value="Genomic_DNA"/>
</dbReference>
<dbReference type="OrthoDB" id="5589766at2759"/>
<dbReference type="AlphaFoldDB" id="A0A9W8APN8"/>
<feature type="region of interest" description="Disordered" evidence="1">
    <location>
        <begin position="613"/>
        <end position="642"/>
    </location>
</feature>
<protein>
    <recommendedName>
        <fullName evidence="2">Protein Zds1 C-terminal domain-containing protein</fullName>
    </recommendedName>
</protein>
<reference evidence="3" key="1">
    <citation type="submission" date="2022-07" db="EMBL/GenBank/DDBJ databases">
        <title>Phylogenomic reconstructions and comparative analyses of Kickxellomycotina fungi.</title>
        <authorList>
            <person name="Reynolds N.K."/>
            <person name="Stajich J.E."/>
            <person name="Barry K."/>
            <person name="Grigoriev I.V."/>
            <person name="Crous P."/>
            <person name="Smith M.E."/>
        </authorList>
    </citation>
    <scope>NUCLEOTIDE SEQUENCE</scope>
    <source>
        <strain evidence="3">RSA 1196</strain>
    </source>
</reference>
<feature type="compositionally biased region" description="Basic residues" evidence="1">
    <location>
        <begin position="745"/>
        <end position="761"/>
    </location>
</feature>
<dbReference type="GO" id="GO:0010971">
    <property type="term" value="P:positive regulation of G2/M transition of mitotic cell cycle"/>
    <property type="evidence" value="ECO:0007669"/>
    <property type="project" value="TreeGrafter"/>
</dbReference>
<feature type="domain" description="Protein Zds1 C-terminal" evidence="2">
    <location>
        <begin position="552"/>
        <end position="604"/>
    </location>
</feature>
<dbReference type="SMART" id="SM01327">
    <property type="entry name" value="Zds_C"/>
    <property type="match status" value="1"/>
</dbReference>
<feature type="compositionally biased region" description="Polar residues" evidence="1">
    <location>
        <begin position="815"/>
        <end position="827"/>
    </location>
</feature>
<feature type="compositionally biased region" description="Polar residues" evidence="1">
    <location>
        <begin position="711"/>
        <end position="722"/>
    </location>
</feature>
<feature type="compositionally biased region" description="Polar residues" evidence="1">
    <location>
        <begin position="459"/>
        <end position="470"/>
    </location>
</feature>
<evidence type="ECO:0000256" key="1">
    <source>
        <dbReference type="SAM" id="MobiDB-lite"/>
    </source>
</evidence>
<feature type="region of interest" description="Disordered" evidence="1">
    <location>
        <begin position="193"/>
        <end position="255"/>
    </location>
</feature>
<name>A0A9W8APN8_9FUNG</name>
<dbReference type="InterPro" id="IPR040206">
    <property type="entry name" value="Zds1/2"/>
</dbReference>
<evidence type="ECO:0000313" key="3">
    <source>
        <dbReference type="EMBL" id="KAJ1965764.1"/>
    </source>
</evidence>
<dbReference type="PANTHER" id="PTHR28089">
    <property type="entry name" value="PROTEIN ZDS1-RELATED"/>
    <property type="match status" value="1"/>
</dbReference>
<sequence length="849" mass="91009">MQTLHLDPDPVQDSPIPSTAKDDTLPSTDPKHSWLKEELQAVGELKREAIASRFPDEWRRNSLAAEVWVPAHLHPEIAPSEFQAWVEEHGHLLTPEEQKPLQRRRSILSMHSYSSIDLSEAEEGNTKLPADSTDPDGSYGDRVTAVIRRRNTTDSRLVGSTSLTTLAESLAKQPEDPQDGTWVIQNIRRSGLKRSKRSNLRRDSVLSEGSRRRRQLRSQASSQIGGPKVQVDPTADLSGDALSSPSPEAPSPASSNLVGILSEITATLEASPSVTTEQLSTSAEVPVPLTDPAEQSPYTRVTGIPMSTSLSPGATVTDSPSPTSSQAPPTSELSVNTQLAPWDNDLSQHMAQASIADSPSSATSQPVDISFGGDSPNLNLHLDSPVAFPPSGPTTSAHPSLSPVSKPADYHAHAGHQGNKKSSAWSWLWGSDSELPSPSSSHHSHSPVPEGPPHGGSSTATPPNSLSKASQKSKKPSTISYLFSKTKLKLSTSDSTHHTRKSISDEYANSDVSQGDTTEHEGAGPTPIQGVDHRARASEESPTPLGEIVSARPPTRYTNYNRYPIHIERAIYRLSHIKLANPRRPLLHQVLISNMMFWYLSIINPRTTLPNNYYGPDSMGQPPYDGDTDPSRNGGGLEAGSGTGDGYMTAGYAEYNASPGGNGSTYSYDGGHGHPPSYGSQPSGYPEQSGNGNPSGPHYGYQPNGHDNGDQQEPNFSPTALTPHNIPPSLTPGRPGQGPGETHGGKKSGRNKKGGRNRNGKHSAEVVAVRSPQYSKQKQHIHQGNPRRGPSPNGYPGGNTSSPHYPPSSYDPNLARSQNPSGYTPSGDSDDEDDMPLALYTSDVRKVTT</sequence>
<dbReference type="Pfam" id="PF08632">
    <property type="entry name" value="Zds_C"/>
    <property type="match status" value="1"/>
</dbReference>
<feature type="compositionally biased region" description="Polar residues" evidence="1">
    <location>
        <begin position="305"/>
        <end position="316"/>
    </location>
</feature>
<accession>A0A9W8APN8</accession>
<feature type="region of interest" description="Disordered" evidence="1">
    <location>
        <begin position="118"/>
        <end position="140"/>
    </location>
</feature>
<feature type="compositionally biased region" description="Gly residues" evidence="1">
    <location>
        <begin position="633"/>
        <end position="642"/>
    </location>
</feature>
<evidence type="ECO:0000313" key="4">
    <source>
        <dbReference type="Proteomes" id="UP001150925"/>
    </source>
</evidence>
<feature type="compositionally biased region" description="Low complexity" evidence="1">
    <location>
        <begin position="430"/>
        <end position="441"/>
    </location>
</feature>
<feature type="region of interest" description="Disordered" evidence="1">
    <location>
        <begin position="1"/>
        <end position="31"/>
    </location>
</feature>
<dbReference type="InterPro" id="IPR013941">
    <property type="entry name" value="ZDS1_C"/>
</dbReference>
<feature type="compositionally biased region" description="Polar residues" evidence="1">
    <location>
        <begin position="271"/>
        <end position="283"/>
    </location>
</feature>
<dbReference type="GO" id="GO:0005737">
    <property type="term" value="C:cytoplasm"/>
    <property type="evidence" value="ECO:0007669"/>
    <property type="project" value="TreeGrafter"/>
</dbReference>